<dbReference type="GO" id="GO:0035556">
    <property type="term" value="P:intracellular signal transduction"/>
    <property type="evidence" value="ECO:0007669"/>
    <property type="project" value="TreeGrafter"/>
</dbReference>
<reference evidence="3" key="1">
    <citation type="journal article" date="2011" name="Proc. Natl. Acad. Sci. U.S.A.">
        <title>Obligate biotrophy features unraveled by the genomic analysis of rust fungi.</title>
        <authorList>
            <person name="Duplessis S."/>
            <person name="Cuomo C.A."/>
            <person name="Lin Y.-C."/>
            <person name="Aerts A."/>
            <person name="Tisserant E."/>
            <person name="Veneault-Fourrey C."/>
            <person name="Joly D.L."/>
            <person name="Hacquard S."/>
            <person name="Amselem J."/>
            <person name="Cantarel B.L."/>
            <person name="Chiu R."/>
            <person name="Coutinho P.M."/>
            <person name="Feau N."/>
            <person name="Field M."/>
            <person name="Frey P."/>
            <person name="Gelhaye E."/>
            <person name="Goldberg J."/>
            <person name="Grabherr M.G."/>
            <person name="Kodira C.D."/>
            <person name="Kohler A."/>
            <person name="Kuees U."/>
            <person name="Lindquist E.A."/>
            <person name="Lucas S.M."/>
            <person name="Mago R."/>
            <person name="Mauceli E."/>
            <person name="Morin E."/>
            <person name="Murat C."/>
            <person name="Pangilinan J.L."/>
            <person name="Park R."/>
            <person name="Pearson M."/>
            <person name="Quesneville H."/>
            <person name="Rouhier N."/>
            <person name="Sakthikumar S."/>
            <person name="Salamov A.A."/>
            <person name="Schmutz J."/>
            <person name="Selles B."/>
            <person name="Shapiro H."/>
            <person name="Tanguay P."/>
            <person name="Tuskan G.A."/>
            <person name="Henrissat B."/>
            <person name="Van de Peer Y."/>
            <person name="Rouze P."/>
            <person name="Ellis J.G."/>
            <person name="Dodds P.N."/>
            <person name="Schein J.E."/>
            <person name="Zhong S."/>
            <person name="Hamelin R.C."/>
            <person name="Grigoriev I.V."/>
            <person name="Szabo L.J."/>
            <person name="Martin F."/>
        </authorList>
    </citation>
    <scope>NUCLEOTIDE SEQUENCE [LARGE SCALE GENOMIC DNA]</scope>
    <source>
        <strain evidence="3">98AG31 / pathotype 3-4-7</strain>
    </source>
</reference>
<dbReference type="PANTHER" id="PTHR10182:SF3">
    <property type="entry name" value="PROTEIN MO25"/>
    <property type="match status" value="1"/>
</dbReference>
<dbReference type="InParanoid" id="F4R7Q0"/>
<dbReference type="eggNOG" id="KOG1566">
    <property type="taxonomic scope" value="Eukaryota"/>
</dbReference>
<gene>
    <name evidence="2" type="ORF">MELLADRAFT_74037</name>
</gene>
<dbReference type="InterPro" id="IPR011989">
    <property type="entry name" value="ARM-like"/>
</dbReference>
<sequence length="136" mass="15856">MVSAFLEDNYDQFFGMYSSLIQSTNHVTKQQSIKLSGEILLDKSNYTVMNKHISKEDNLKIMMNLLKDKSKNIQSKAFHVFKVFVANPRKPSPIVTILRQNKETLIEFLRGFHNDKDDKQFNDKKGFSIIQIKNLK</sequence>
<protein>
    <submittedName>
        <fullName evidence="2">Uncharacterized protein</fullName>
    </submittedName>
</protein>
<dbReference type="OrthoDB" id="609103at2759"/>
<dbReference type="AlphaFoldDB" id="F4R7Q0"/>
<dbReference type="GeneID" id="18932515"/>
<dbReference type="STRING" id="747676.F4R7Q0"/>
<dbReference type="Gene3D" id="1.25.10.10">
    <property type="entry name" value="Leucine-rich Repeat Variant"/>
    <property type="match status" value="1"/>
</dbReference>
<dbReference type="VEuPathDB" id="FungiDB:MELLADRAFT_74037"/>
<evidence type="ECO:0000313" key="2">
    <source>
        <dbReference type="EMBL" id="EGG11745.1"/>
    </source>
</evidence>
<evidence type="ECO:0000313" key="3">
    <source>
        <dbReference type="Proteomes" id="UP000001072"/>
    </source>
</evidence>
<dbReference type="Pfam" id="PF08569">
    <property type="entry name" value="Mo25"/>
    <property type="match status" value="1"/>
</dbReference>
<dbReference type="HOGENOM" id="CLU_101144_0_0_1"/>
<dbReference type="GO" id="GO:0043539">
    <property type="term" value="F:protein serine/threonine kinase activator activity"/>
    <property type="evidence" value="ECO:0007669"/>
    <property type="project" value="TreeGrafter"/>
</dbReference>
<dbReference type="EMBL" id="GL883092">
    <property type="protein sequence ID" value="EGG11745.1"/>
    <property type="molecule type" value="Genomic_DNA"/>
</dbReference>
<dbReference type="InterPro" id="IPR016024">
    <property type="entry name" value="ARM-type_fold"/>
</dbReference>
<dbReference type="KEGG" id="mlr:MELLADRAFT_74037"/>
<name>F4R7Q0_MELLP</name>
<accession>F4R7Q0</accession>
<dbReference type="SUPFAM" id="SSF48371">
    <property type="entry name" value="ARM repeat"/>
    <property type="match status" value="1"/>
</dbReference>
<evidence type="ECO:0000256" key="1">
    <source>
        <dbReference type="ARBA" id="ARBA00011012"/>
    </source>
</evidence>
<dbReference type="Proteomes" id="UP000001072">
    <property type="component" value="Unassembled WGS sequence"/>
</dbReference>
<keyword evidence="3" id="KW-1185">Reference proteome</keyword>
<dbReference type="InterPro" id="IPR013878">
    <property type="entry name" value="Mo25"/>
</dbReference>
<dbReference type="PANTHER" id="PTHR10182">
    <property type="entry name" value="CALCIUM-BINDING PROTEIN 39-RELATED"/>
    <property type="match status" value="1"/>
</dbReference>
<proteinExistence type="inferred from homology"/>
<dbReference type="RefSeq" id="XP_007405380.1">
    <property type="nucleotide sequence ID" value="XM_007405318.1"/>
</dbReference>
<comment type="similarity">
    <text evidence="1">Belongs to the Mo25 family.</text>
</comment>
<organism evidence="3">
    <name type="scientific">Melampsora larici-populina (strain 98AG31 / pathotype 3-4-7)</name>
    <name type="common">Poplar leaf rust fungus</name>
    <dbReference type="NCBI Taxonomy" id="747676"/>
    <lineage>
        <taxon>Eukaryota</taxon>
        <taxon>Fungi</taxon>
        <taxon>Dikarya</taxon>
        <taxon>Basidiomycota</taxon>
        <taxon>Pucciniomycotina</taxon>
        <taxon>Pucciniomycetes</taxon>
        <taxon>Pucciniales</taxon>
        <taxon>Melampsoraceae</taxon>
        <taxon>Melampsora</taxon>
    </lineage>
</organism>